<keyword evidence="2" id="KW-1185">Reference proteome</keyword>
<name>A4X8H3_SALTO</name>
<dbReference type="eggNOG" id="COG3415">
    <property type="taxonomic scope" value="Bacteria"/>
</dbReference>
<gene>
    <name evidence="1" type="ordered locus">Strop_2729</name>
</gene>
<dbReference type="Proteomes" id="UP000000235">
    <property type="component" value="Chromosome"/>
</dbReference>
<dbReference type="Pfam" id="PF13565">
    <property type="entry name" value="HTH_32"/>
    <property type="match status" value="1"/>
</dbReference>
<evidence type="ECO:0000313" key="2">
    <source>
        <dbReference type="Proteomes" id="UP000000235"/>
    </source>
</evidence>
<organism evidence="1 2">
    <name type="scientific">Salinispora tropica (strain ATCC BAA-916 / DSM 44818 / JCM 13857 / NBRC 105044 / CNB-440)</name>
    <dbReference type="NCBI Taxonomy" id="369723"/>
    <lineage>
        <taxon>Bacteria</taxon>
        <taxon>Bacillati</taxon>
        <taxon>Actinomycetota</taxon>
        <taxon>Actinomycetes</taxon>
        <taxon>Micromonosporales</taxon>
        <taxon>Micromonosporaceae</taxon>
        <taxon>Salinispora</taxon>
    </lineage>
</organism>
<protein>
    <recommendedName>
        <fullName evidence="3">Transposase</fullName>
    </recommendedName>
</protein>
<accession>A4X8H3</accession>
<evidence type="ECO:0000313" key="1">
    <source>
        <dbReference type="EMBL" id="ABP55173.1"/>
    </source>
</evidence>
<proteinExistence type="predicted"/>
<dbReference type="STRING" id="369723.Strop_2729"/>
<dbReference type="EMBL" id="CP000667">
    <property type="protein sequence ID" value="ABP55173.1"/>
    <property type="molecule type" value="Genomic_DNA"/>
</dbReference>
<dbReference type="AlphaFoldDB" id="A4X8H3"/>
<sequence>MVGTWPGRFLARRLERLVDEPRPGAPRRITDDQVDEVIVKTLERRPGNQDNHWSTRSTARETGLSQMAVSRVWWAFGLKPHLVTPGSCRLIRCSWKRS</sequence>
<evidence type="ECO:0008006" key="3">
    <source>
        <dbReference type="Google" id="ProtNLM"/>
    </source>
</evidence>
<reference evidence="2" key="1">
    <citation type="journal article" date="2007" name="Proc. Natl. Acad. Sci. U.S.A.">
        <title>Genome sequencing reveals complex secondary metabolome in the marine actinomycete Salinispora tropica.</title>
        <authorList>
            <person name="Udwary D.W."/>
            <person name="Zeigler L."/>
            <person name="Asolkar R.N."/>
            <person name="Singan V."/>
            <person name="Lapidus A."/>
            <person name="Fenical W."/>
            <person name="Jensen P.R."/>
            <person name="Moore B.S."/>
        </authorList>
    </citation>
    <scope>NUCLEOTIDE SEQUENCE [LARGE SCALE GENOMIC DNA]</scope>
    <source>
        <strain evidence="2">ATCC BAA-916 / DSM 44818 / CNB-440</strain>
    </source>
</reference>
<dbReference type="HOGENOM" id="CLU_2332041_0_0_11"/>
<dbReference type="KEGG" id="stp:Strop_2729"/>